<evidence type="ECO:0000256" key="6">
    <source>
        <dbReference type="SAM" id="MobiDB-lite"/>
    </source>
</evidence>
<sequence>MSSNGKGYKSFVPTRGKRAGKDVGANKGFKRNPAFMKNETGTGDHGHHEQRAPLNINKQPRSLTQQGNGNEKRDDKESRGRGGLNVELHPLLRSMAKVPEIPKAENPLKRRSRPEFDPLSINIYVNQDDISAEDRKRAKRRQLHFNEPGKYIAKGAEMREKLAELERERLRLEAEKEKGLAADESLGEHLYKTERPPLVEWWDRGFLKDASYDYIADSSRIVYDNEDCPISHYIEHPPLTHSVDENFAPGERPMFLTKKEMKRIRRNTRQEKLREKQDRIRLGLDAPPPPKVKLSNLMNVLTNEAIKDPTAVEKQVRADMQKRYEEHMRENELRKLDPEAKREKIHQQHEKDMQKGLFTTVYRVESLENPQHLYKVDVNAKQLELVGMCLTSPKMCLIVVEGGAKSIKFYKKLLTSRIKWTENVPPKNSTVSGDGEVSDLSFNKCTVVWDGQLPSTNFKKWTVTRTESDEEAISVLARFGVESYWRSAVSLDVN</sequence>
<dbReference type="InParanoid" id="G8YQN7"/>
<comment type="subcellular location">
    <subcellularLocation>
        <location evidence="1">Nucleus</location>
    </subcellularLocation>
</comment>
<dbReference type="InterPro" id="IPR010541">
    <property type="entry name" value="Prp3_C"/>
</dbReference>
<evidence type="ECO:0000256" key="4">
    <source>
        <dbReference type="ARBA" id="ARBA00023242"/>
    </source>
</evidence>
<dbReference type="CDD" id="cd24162">
    <property type="entry name" value="Prp3_C"/>
    <property type="match status" value="1"/>
</dbReference>
<dbReference type="PANTHER" id="PTHR14212:SF0">
    <property type="entry name" value="U4_U6 SMALL NUCLEAR RIBONUCLEOPROTEIN PRP3"/>
    <property type="match status" value="1"/>
</dbReference>
<evidence type="ECO:0000313" key="10">
    <source>
        <dbReference type="EMBL" id="CCE78972.1"/>
    </source>
</evidence>
<accession>G8YQN7</accession>
<keyword evidence="3" id="KW-0508">mRNA splicing</keyword>
<dbReference type="EMBL" id="FO082057">
    <property type="protein sequence ID" value="CCE78386.1"/>
    <property type="molecule type" value="Genomic_DNA"/>
</dbReference>
<feature type="compositionally biased region" description="Polar residues" evidence="6">
    <location>
        <begin position="56"/>
        <end position="69"/>
    </location>
</feature>
<dbReference type="EMBL" id="FO082056">
    <property type="protein sequence ID" value="CCE78972.1"/>
    <property type="molecule type" value="Genomic_DNA"/>
</dbReference>
<dbReference type="eggNOG" id="KOG2769">
    <property type="taxonomic scope" value="Eukaryota"/>
</dbReference>
<dbReference type="OrthoDB" id="10264544at2759"/>
<dbReference type="GO" id="GO:0000398">
    <property type="term" value="P:mRNA splicing, via spliceosome"/>
    <property type="evidence" value="ECO:0007669"/>
    <property type="project" value="InterPro"/>
</dbReference>
<evidence type="ECO:0000256" key="3">
    <source>
        <dbReference type="ARBA" id="ARBA00023187"/>
    </source>
</evidence>
<dbReference type="STRING" id="559304.G8YQN7"/>
<dbReference type="Pfam" id="PF08572">
    <property type="entry name" value="PRP3"/>
    <property type="match status" value="1"/>
</dbReference>
<dbReference type="InterPro" id="IPR027104">
    <property type="entry name" value="Prp3"/>
</dbReference>
<dbReference type="HOGENOM" id="CLU_015750_2_2_1"/>
<evidence type="ECO:0000256" key="2">
    <source>
        <dbReference type="ARBA" id="ARBA00022664"/>
    </source>
</evidence>
<evidence type="ECO:0000256" key="5">
    <source>
        <dbReference type="SAM" id="Coils"/>
    </source>
</evidence>
<feature type="domain" description="Small nuclear ribonucleoprotein Prp3 C-terminal" evidence="7">
    <location>
        <begin position="361"/>
        <end position="488"/>
    </location>
</feature>
<keyword evidence="11" id="KW-1185">Reference proteome</keyword>
<feature type="compositionally biased region" description="Basic and acidic residues" evidence="6">
    <location>
        <begin position="70"/>
        <end position="80"/>
    </location>
</feature>
<keyword evidence="5" id="KW-0175">Coiled coil</keyword>
<keyword evidence="4" id="KW-0539">Nucleus</keyword>
<reference evidence="11" key="2">
    <citation type="journal article" date="2012" name="G3 (Bethesda)">
        <title>Pichia sorbitophila, an interspecies yeast hybrid reveals early steps of genome resolution following polyploidization.</title>
        <authorList>
            <person name="Leh Louis V."/>
            <person name="Despons L."/>
            <person name="Friedrich A."/>
            <person name="Martin T."/>
            <person name="Durrens P."/>
            <person name="Casaregola S."/>
            <person name="Neuveglise C."/>
            <person name="Fairhead C."/>
            <person name="Marck C."/>
            <person name="Cruz J.A."/>
            <person name="Straub M.L."/>
            <person name="Kugler V."/>
            <person name="Sacerdot C."/>
            <person name="Uzunov Z."/>
            <person name="Thierry A."/>
            <person name="Weiss S."/>
            <person name="Bleykasten C."/>
            <person name="De Montigny J."/>
            <person name="Jacques N."/>
            <person name="Jung P."/>
            <person name="Lemaire M."/>
            <person name="Mallet S."/>
            <person name="Morel G."/>
            <person name="Richard G.F."/>
            <person name="Sarkar A."/>
            <person name="Savel G."/>
            <person name="Schacherer J."/>
            <person name="Seret M.L."/>
            <person name="Talla E."/>
            <person name="Samson G."/>
            <person name="Jubin C."/>
            <person name="Poulain J."/>
            <person name="Vacherie B."/>
            <person name="Barbe V."/>
            <person name="Pelletier E."/>
            <person name="Sherman D.J."/>
            <person name="Westhof E."/>
            <person name="Weissenbach J."/>
            <person name="Baret P.V."/>
            <person name="Wincker P."/>
            <person name="Gaillardin C."/>
            <person name="Dujon B."/>
            <person name="Souciet J.L."/>
        </authorList>
    </citation>
    <scope>NUCLEOTIDE SEQUENCE [LARGE SCALE GENOMIC DNA]</scope>
    <source>
        <strain evidence="11">ATCC MYA-4447 / BCRC 22081 / CBS 7064 / NBRC 10061 / NRRL Y-12695</strain>
    </source>
</reference>
<feature type="compositionally biased region" description="Basic and acidic residues" evidence="6">
    <location>
        <begin position="42"/>
        <end position="51"/>
    </location>
</feature>
<dbReference type="PANTHER" id="PTHR14212">
    <property type="entry name" value="U4/U6-ASSOCIATED RNA SPLICING FACTOR-RELATED"/>
    <property type="match status" value="1"/>
</dbReference>
<dbReference type="GO" id="GO:0046540">
    <property type="term" value="C:U4/U6 x U5 tri-snRNP complex"/>
    <property type="evidence" value="ECO:0007669"/>
    <property type="project" value="InterPro"/>
</dbReference>
<dbReference type="OMA" id="CVMHPRF"/>
<evidence type="ECO:0000256" key="1">
    <source>
        <dbReference type="ARBA" id="ARBA00004123"/>
    </source>
</evidence>
<evidence type="ECO:0000313" key="9">
    <source>
        <dbReference type="EMBL" id="CCE78386.1"/>
    </source>
</evidence>
<feature type="domain" description="Pre-mRNA-splicing factor 3" evidence="8">
    <location>
        <begin position="123"/>
        <end position="336"/>
    </location>
</feature>
<proteinExistence type="predicted"/>
<reference evidence="10" key="1">
    <citation type="submission" date="2011-10" db="EMBL/GenBank/DDBJ databases">
        <authorList>
            <person name="Genoscope - CEA"/>
        </authorList>
    </citation>
    <scope>NUCLEOTIDE SEQUENCE</scope>
</reference>
<dbReference type="Pfam" id="PF06544">
    <property type="entry name" value="Prp3_C"/>
    <property type="match status" value="1"/>
</dbReference>
<feature type="coiled-coil region" evidence="5">
    <location>
        <begin position="153"/>
        <end position="182"/>
    </location>
</feature>
<dbReference type="AlphaFoldDB" id="G8YQN7"/>
<gene>
    <name evidence="10" type="primary">Piso0_001008</name>
    <name evidence="9" type="ORF">GNLVRS01_PISO0C08868g</name>
    <name evidence="10" type="ORF">GNLVRS01_PISO0D08935g</name>
</gene>
<feature type="region of interest" description="Disordered" evidence="6">
    <location>
        <begin position="1"/>
        <end position="85"/>
    </location>
</feature>
<name>G8YQN7_PICSO</name>
<dbReference type="Proteomes" id="UP000005222">
    <property type="component" value="Chromosome C"/>
</dbReference>
<dbReference type="InterPro" id="IPR013881">
    <property type="entry name" value="Pre-mRNA_splic_Prp3_dom"/>
</dbReference>
<dbReference type="FunCoup" id="G8YQN7">
    <property type="interactions" value="1253"/>
</dbReference>
<evidence type="ECO:0000259" key="7">
    <source>
        <dbReference type="Pfam" id="PF06544"/>
    </source>
</evidence>
<evidence type="ECO:0000259" key="8">
    <source>
        <dbReference type="Pfam" id="PF08572"/>
    </source>
</evidence>
<evidence type="ECO:0000313" key="11">
    <source>
        <dbReference type="Proteomes" id="UP000005222"/>
    </source>
</evidence>
<organism evidence="10 11">
    <name type="scientific">Pichia sorbitophila (strain ATCC MYA-4447 / BCRC 22081 / CBS 7064 / NBRC 10061 / NRRL Y-12695)</name>
    <name type="common">Hybrid yeast</name>
    <dbReference type="NCBI Taxonomy" id="559304"/>
    <lineage>
        <taxon>Eukaryota</taxon>
        <taxon>Fungi</taxon>
        <taxon>Dikarya</taxon>
        <taxon>Ascomycota</taxon>
        <taxon>Saccharomycotina</taxon>
        <taxon>Pichiomycetes</taxon>
        <taxon>Debaryomycetaceae</taxon>
        <taxon>Millerozyma</taxon>
    </lineage>
</organism>
<protein>
    <submittedName>
        <fullName evidence="10">Piso0_001008 protein</fullName>
    </submittedName>
</protein>
<dbReference type="Proteomes" id="UP000005222">
    <property type="component" value="Chromosome D"/>
</dbReference>
<keyword evidence="2" id="KW-0507">mRNA processing</keyword>